<dbReference type="EMBL" id="KX870064">
    <property type="protein sequence ID" value="APZ79266.1"/>
    <property type="molecule type" value="Genomic_DNA"/>
</dbReference>
<proteinExistence type="predicted"/>
<dbReference type="Pfam" id="PF04230">
    <property type="entry name" value="PS_pyruv_trans"/>
    <property type="match status" value="1"/>
</dbReference>
<feature type="domain" description="Polysaccharide pyruvyl transferase" evidence="1">
    <location>
        <begin position="17"/>
        <end position="293"/>
    </location>
</feature>
<evidence type="ECO:0000313" key="3">
    <source>
        <dbReference type="EMBL" id="APZ79266.1"/>
    </source>
</evidence>
<dbReference type="GO" id="GO:0016740">
    <property type="term" value="F:transferase activity"/>
    <property type="evidence" value="ECO:0007669"/>
    <property type="project" value="UniProtKB-KW"/>
</dbReference>
<protein>
    <submittedName>
        <fullName evidence="2">Glycosyl transferase</fullName>
    </submittedName>
</protein>
<reference evidence="2" key="1">
    <citation type="submission" date="2016-09" db="EMBL/GenBank/DDBJ databases">
        <title>Genetic analysis of capsular polysaccharide synthesis gene clusters from non-serotypeable of Streptococcus suis.</title>
        <authorList>
            <person name="Qiu X."/>
            <person name="Zheng H."/>
        </authorList>
    </citation>
    <scope>NUCLEOTIDE SEQUENCE</scope>
    <source>
        <strain evidence="2">1208289</strain>
        <strain evidence="3">1270831</strain>
    </source>
</reference>
<keyword evidence="2" id="KW-0808">Transferase</keyword>
<sequence>MKKNILLHGATNFESSNYGDFIYGEMIYNYLLQNNEKINVRFFQPSNFFNKFLKNSNNNQKFSVFKTDALIYIPGGYFGEGHNARFRDNLVQFLRFLPVGLFAVLKKIPIVVLGIGAGPNNNFLMNFGISNIVNNSLVVTARDRESFEALKKLSSNPKIVECFDMILSNEYNTSFESEQLSSILDKVGDKKILLVHYNHSQEALFKFAESVKKFVEVNNDYQIVVTSDSLLSFEDEFFSKFSQMVQKEVLLFKYEDPNELTKLIHMSSLILTCKLHLGVIGCLFNKSVVVAACHPEKTNRFYRDINQPDRSFSLFDASSTEIYQSLEKFKNDCVRIPENCFINSRISWQMLADFLGNFS</sequence>
<organism evidence="2">
    <name type="scientific">Streptococcus suis</name>
    <dbReference type="NCBI Taxonomy" id="1307"/>
    <lineage>
        <taxon>Bacteria</taxon>
        <taxon>Bacillati</taxon>
        <taxon>Bacillota</taxon>
        <taxon>Bacilli</taxon>
        <taxon>Lactobacillales</taxon>
        <taxon>Streptococcaceae</taxon>
        <taxon>Streptococcus</taxon>
    </lineage>
</organism>
<dbReference type="EMBL" id="KX870060">
    <property type="protein sequence ID" value="APZ79159.1"/>
    <property type="molecule type" value="Genomic_DNA"/>
</dbReference>
<name>A0A1P8VRB9_STRSU</name>
<evidence type="ECO:0000313" key="2">
    <source>
        <dbReference type="EMBL" id="APZ79159.1"/>
    </source>
</evidence>
<gene>
    <name evidence="2" type="primary">cpsQ</name>
    <name evidence="2" type="ORF">1208289.seq-orf17</name>
    <name evidence="3" type="ORF">1270831.seq-orf17</name>
</gene>
<dbReference type="InterPro" id="IPR007345">
    <property type="entry name" value="Polysacch_pyruvyl_Trfase"/>
</dbReference>
<accession>A0A1P8VRB9</accession>
<evidence type="ECO:0000259" key="1">
    <source>
        <dbReference type="Pfam" id="PF04230"/>
    </source>
</evidence>
<dbReference type="AlphaFoldDB" id="A0A1P8VRB9"/>